<gene>
    <name evidence="2" type="ORF">FRC98_10285</name>
</gene>
<dbReference type="Gene3D" id="3.40.50.1820">
    <property type="entry name" value="alpha/beta hydrolase"/>
    <property type="match status" value="1"/>
</dbReference>
<dbReference type="AlphaFoldDB" id="A0A5C6XHW1"/>
<dbReference type="InterPro" id="IPR022742">
    <property type="entry name" value="Hydrolase_4"/>
</dbReference>
<evidence type="ECO:0000259" key="1">
    <source>
        <dbReference type="Pfam" id="PF12146"/>
    </source>
</evidence>
<dbReference type="SUPFAM" id="SSF53474">
    <property type="entry name" value="alpha/beta-Hydrolases"/>
    <property type="match status" value="1"/>
</dbReference>
<dbReference type="PANTHER" id="PTHR12277">
    <property type="entry name" value="ALPHA/BETA HYDROLASE DOMAIN-CONTAINING PROTEIN"/>
    <property type="match status" value="1"/>
</dbReference>
<protein>
    <submittedName>
        <fullName evidence="2">Lysophospholipase</fullName>
    </submittedName>
</protein>
<sequence>MSPLMQAPMSTSILEHPRITRSYFFPRADTPDEIFFVNSGDARLACAYHVHDPEAHTLVHFHGNGEVVADYIPWMADLLAGFGLNSFFVEYRGYGGSTGCPGLVSMLDDVDAVVDAIDQPVERIFAFGRSVGSLYALELAHRHPEIAGLVLESGIADVLERVLLRVSPSDLNTTFDDVQRETRRYFNHEAKLADFRKPLLIMHALRDHLVDVSHARRMHAWSSSYQKRLAIFEQGDHNSIFEANRTEYLRDLRLFLTLHARQR</sequence>
<evidence type="ECO:0000313" key="2">
    <source>
        <dbReference type="EMBL" id="TXD37115.1"/>
    </source>
</evidence>
<proteinExistence type="predicted"/>
<evidence type="ECO:0000313" key="3">
    <source>
        <dbReference type="Proteomes" id="UP000321412"/>
    </source>
</evidence>
<dbReference type="PANTHER" id="PTHR12277:SF81">
    <property type="entry name" value="PROTEIN ABHD13"/>
    <property type="match status" value="1"/>
</dbReference>
<dbReference type="Proteomes" id="UP000321412">
    <property type="component" value="Unassembled WGS sequence"/>
</dbReference>
<feature type="domain" description="Serine aminopeptidase S33" evidence="1">
    <location>
        <begin position="56"/>
        <end position="158"/>
    </location>
</feature>
<keyword evidence="3" id="KW-1185">Reference proteome</keyword>
<dbReference type="InterPro" id="IPR029058">
    <property type="entry name" value="AB_hydrolase_fold"/>
</dbReference>
<accession>A0A5C6XHW1</accession>
<comment type="caution">
    <text evidence="2">The sequence shown here is derived from an EMBL/GenBank/DDBJ whole genome shotgun (WGS) entry which is preliminary data.</text>
</comment>
<reference evidence="2 3" key="1">
    <citation type="submission" date="2019-08" db="EMBL/GenBank/DDBJ databases">
        <title>Bradymonadales sp. TMQ4.</title>
        <authorList>
            <person name="Liang Q."/>
        </authorList>
    </citation>
    <scope>NUCLEOTIDE SEQUENCE [LARGE SCALE GENOMIC DNA]</scope>
    <source>
        <strain evidence="2 3">TMQ4</strain>
    </source>
</reference>
<organism evidence="2 3">
    <name type="scientific">Lujinxingia vulgaris</name>
    <dbReference type="NCBI Taxonomy" id="2600176"/>
    <lineage>
        <taxon>Bacteria</taxon>
        <taxon>Deltaproteobacteria</taxon>
        <taxon>Bradymonadales</taxon>
        <taxon>Lujinxingiaceae</taxon>
        <taxon>Lujinxingia</taxon>
    </lineage>
</organism>
<dbReference type="EMBL" id="VOSM01000004">
    <property type="protein sequence ID" value="TXD37115.1"/>
    <property type="molecule type" value="Genomic_DNA"/>
</dbReference>
<dbReference type="OrthoDB" id="9777090at2"/>
<name>A0A5C6XHW1_9DELT</name>
<dbReference type="Pfam" id="PF12146">
    <property type="entry name" value="Hydrolase_4"/>
    <property type="match status" value="1"/>
</dbReference>